<keyword evidence="8" id="KW-1185">Reference proteome</keyword>
<protein>
    <submittedName>
        <fullName evidence="7">Family 31 glucosidase</fullName>
    </submittedName>
</protein>
<dbReference type="Gene3D" id="2.60.40.1760">
    <property type="entry name" value="glycosyl hydrolase (family 31)"/>
    <property type="match status" value="1"/>
</dbReference>
<evidence type="ECO:0000256" key="1">
    <source>
        <dbReference type="ARBA" id="ARBA00007806"/>
    </source>
</evidence>
<comment type="similarity">
    <text evidence="1 2">Belongs to the glycosyl hydrolase 31 family.</text>
</comment>
<feature type="domain" description="Glycoside hydrolase family 31 N-terminal" evidence="5">
    <location>
        <begin position="19"/>
        <end position="177"/>
    </location>
</feature>
<dbReference type="PANTHER" id="PTHR43863">
    <property type="entry name" value="HYDROLASE, PUTATIVE (AFU_ORTHOLOGUE AFUA_1G03140)-RELATED"/>
    <property type="match status" value="1"/>
</dbReference>
<dbReference type="InterPro" id="IPR025887">
    <property type="entry name" value="Glyco_hydro_31_N_dom"/>
</dbReference>
<evidence type="ECO:0000259" key="4">
    <source>
        <dbReference type="Pfam" id="PF01055"/>
    </source>
</evidence>
<dbReference type="InterPro" id="IPR051816">
    <property type="entry name" value="Glycosyl_Hydrolase_31"/>
</dbReference>
<dbReference type="InterPro" id="IPR013780">
    <property type="entry name" value="Glyco_hydro_b"/>
</dbReference>
<dbReference type="Pfam" id="PF01055">
    <property type="entry name" value="Glyco_hydro_31_2nd"/>
    <property type="match status" value="1"/>
</dbReference>
<feature type="region of interest" description="Disordered" evidence="3">
    <location>
        <begin position="655"/>
        <end position="681"/>
    </location>
</feature>
<sequence length="681" mass="74262">MPYSIRADGLERHSAEETLRIEPWGPHAVRIRGSSGTVASAAPGALDNPPPSPGAEMSVTDDGTARLLNGRLAVEAAADGRLTFLHAASGRELLADKTPYTHHPGPRVHAADGRTEQHFEAYADERLHGLGQHLHGLLDQKGCVIDLVQSNTVAAVPFVHSSRGYGLLWNNPATGRVELGADTTRWVADAGGRVDYWITCGDTPAQILDSYTLATGRPPLLPEWASGFWQSKLRYRTQDELLAVARQYKERGLPLSVIVCDFFHWPRMGDWRFEASEWPDPAAMVSELAGLGVTLAVSVWPTVEPGSDSFDELNAAGCLVQDSGGGPLTYPWPSRSAEEPMRAMAYYDATDPRARAALWRRLDDNYRSAGVGCFWLDACEPDLSRDVADRAVYAAGPAAEAANLYPLLHTRTVADGLRAAGDDRPLSLVRSAWAGSQKYGAALWSGDIPTTFDSLARQIRAGLNVAMSGICWWNTDIGGFFGGDPDDPAYRELLIRWFQYGTFSPVMRLHGDRVPNYPRFATDMTGGPNEVWSYGEQAYGILRDHLLLRERLRPYLTALSEDAHRTGAPPMRPLFFGFPEDERSWDVDDQFLLGPDVLVAPVYQAGARTRQVYLPSGARWRDSATGHVSAGGTALQADAPLERIPVFVREGAPVGRVWTGGETGPADGLGGHRDERNGSPS</sequence>
<evidence type="ECO:0000256" key="2">
    <source>
        <dbReference type="RuleBase" id="RU361185"/>
    </source>
</evidence>
<keyword evidence="2" id="KW-0326">Glycosidase</keyword>
<dbReference type="Gene3D" id="3.20.20.80">
    <property type="entry name" value="Glycosidases"/>
    <property type="match status" value="1"/>
</dbReference>
<gene>
    <name evidence="7" type="ORF">OFY01_00675</name>
</gene>
<evidence type="ECO:0000313" key="8">
    <source>
        <dbReference type="Proteomes" id="UP001163064"/>
    </source>
</evidence>
<dbReference type="Pfam" id="PF13802">
    <property type="entry name" value="Gal_mutarotas_2"/>
    <property type="match status" value="1"/>
</dbReference>
<comment type="caution">
    <text evidence="7">The sequence shown here is derived from an EMBL/GenBank/DDBJ whole genome shotgun (WGS) entry which is preliminary data.</text>
</comment>
<dbReference type="SUPFAM" id="SSF51011">
    <property type="entry name" value="Glycosyl hydrolase domain"/>
    <property type="match status" value="1"/>
</dbReference>
<proteinExistence type="inferred from homology"/>
<name>A0ABT3TMP6_9ACTN</name>
<feature type="compositionally biased region" description="Basic and acidic residues" evidence="3">
    <location>
        <begin position="670"/>
        <end position="681"/>
    </location>
</feature>
<dbReference type="InterPro" id="IPR000322">
    <property type="entry name" value="Glyco_hydro_31_TIM"/>
</dbReference>
<feature type="domain" description="Glycosyl hydrolase family 31 C-terminal" evidence="6">
    <location>
        <begin position="567"/>
        <end position="652"/>
    </location>
</feature>
<dbReference type="InterPro" id="IPR017853">
    <property type="entry name" value="GH"/>
</dbReference>
<accession>A0ABT3TMP6</accession>
<dbReference type="RefSeq" id="WP_266595203.1">
    <property type="nucleotide sequence ID" value="NZ_JAPHNL010000001.1"/>
</dbReference>
<dbReference type="Pfam" id="PF21365">
    <property type="entry name" value="Glyco_hydro_31_3rd"/>
    <property type="match status" value="1"/>
</dbReference>
<dbReference type="CDD" id="cd06591">
    <property type="entry name" value="GH31_xylosidase_XylS"/>
    <property type="match status" value="1"/>
</dbReference>
<keyword evidence="2" id="KW-0378">Hydrolase</keyword>
<dbReference type="Proteomes" id="UP001163064">
    <property type="component" value="Unassembled WGS sequence"/>
</dbReference>
<dbReference type="Gene3D" id="2.60.40.1180">
    <property type="entry name" value="Golgi alpha-mannosidase II"/>
    <property type="match status" value="1"/>
</dbReference>
<dbReference type="InterPro" id="IPR048395">
    <property type="entry name" value="Glyco_hydro_31_C"/>
</dbReference>
<organism evidence="7 8">
    <name type="scientific">Streptomyces beihaiensis</name>
    <dbReference type="NCBI Taxonomy" id="2984495"/>
    <lineage>
        <taxon>Bacteria</taxon>
        <taxon>Bacillati</taxon>
        <taxon>Actinomycetota</taxon>
        <taxon>Actinomycetes</taxon>
        <taxon>Kitasatosporales</taxon>
        <taxon>Streptomycetaceae</taxon>
        <taxon>Streptomyces</taxon>
    </lineage>
</organism>
<reference evidence="7" key="1">
    <citation type="submission" date="2022-10" db="EMBL/GenBank/DDBJ databases">
        <title>Streptomyces beihaiensis sp. nov., a chitin degrading actinobacterium, isolated from shrimp pond soil.</title>
        <authorList>
            <person name="Xie J."/>
            <person name="Shen N."/>
        </authorList>
    </citation>
    <scope>NUCLEOTIDE SEQUENCE</scope>
    <source>
        <strain evidence="7">GXMU-J5</strain>
    </source>
</reference>
<evidence type="ECO:0000256" key="3">
    <source>
        <dbReference type="SAM" id="MobiDB-lite"/>
    </source>
</evidence>
<feature type="domain" description="Glycoside hydrolase family 31 TIM barrel" evidence="4">
    <location>
        <begin position="218"/>
        <end position="557"/>
    </location>
</feature>
<dbReference type="SUPFAM" id="SSF74650">
    <property type="entry name" value="Galactose mutarotase-like"/>
    <property type="match status" value="1"/>
</dbReference>
<evidence type="ECO:0000259" key="6">
    <source>
        <dbReference type="Pfam" id="PF21365"/>
    </source>
</evidence>
<evidence type="ECO:0000313" key="7">
    <source>
        <dbReference type="EMBL" id="MCX3058308.1"/>
    </source>
</evidence>
<dbReference type="PANTHER" id="PTHR43863:SF2">
    <property type="entry name" value="MALTASE-GLUCOAMYLASE"/>
    <property type="match status" value="1"/>
</dbReference>
<dbReference type="SUPFAM" id="SSF51445">
    <property type="entry name" value="(Trans)glycosidases"/>
    <property type="match status" value="1"/>
</dbReference>
<evidence type="ECO:0000259" key="5">
    <source>
        <dbReference type="Pfam" id="PF13802"/>
    </source>
</evidence>
<dbReference type="EMBL" id="JAPHNL010000001">
    <property type="protein sequence ID" value="MCX3058308.1"/>
    <property type="molecule type" value="Genomic_DNA"/>
</dbReference>
<feature type="region of interest" description="Disordered" evidence="3">
    <location>
        <begin position="35"/>
        <end position="56"/>
    </location>
</feature>
<dbReference type="InterPro" id="IPR011013">
    <property type="entry name" value="Gal_mutarotase_sf_dom"/>
</dbReference>
<dbReference type="CDD" id="cd14752">
    <property type="entry name" value="GH31_N"/>
    <property type="match status" value="1"/>
</dbReference>